<feature type="region of interest" description="Disordered" evidence="2">
    <location>
        <begin position="434"/>
        <end position="675"/>
    </location>
</feature>
<feature type="domain" description="Rho-GAP" evidence="3">
    <location>
        <begin position="235"/>
        <end position="432"/>
    </location>
</feature>
<dbReference type="SMART" id="SM00324">
    <property type="entry name" value="RhoGAP"/>
    <property type="match status" value="1"/>
</dbReference>
<dbReference type="Gene3D" id="1.10.555.10">
    <property type="entry name" value="Rho GTPase activation protein"/>
    <property type="match status" value="1"/>
</dbReference>
<dbReference type="PROSITE" id="PS50238">
    <property type="entry name" value="RHOGAP"/>
    <property type="match status" value="1"/>
</dbReference>
<dbReference type="SUPFAM" id="SSF103657">
    <property type="entry name" value="BAR/IMD domain-like"/>
    <property type="match status" value="1"/>
</dbReference>
<dbReference type="GeneID" id="5892056"/>
<dbReference type="GO" id="GO:0007165">
    <property type="term" value="P:signal transduction"/>
    <property type="evidence" value="ECO:0007669"/>
    <property type="project" value="InterPro"/>
</dbReference>
<dbReference type="Gene3D" id="1.20.1270.60">
    <property type="entry name" value="Arfaptin homology (AH) domain/BAR domain"/>
    <property type="match status" value="1"/>
</dbReference>
<dbReference type="KEGG" id="mbr:MONBRDRAFT_26508"/>
<feature type="compositionally biased region" description="Pro residues" evidence="2">
    <location>
        <begin position="596"/>
        <end position="605"/>
    </location>
</feature>
<dbReference type="CDD" id="cd07595">
    <property type="entry name" value="BAR_RhoGAP_Rich-like"/>
    <property type="match status" value="1"/>
</dbReference>
<dbReference type="PANTHER" id="PTHR14130:SF14">
    <property type="entry name" value="RHO GTPASE-ACTIVATING PROTEIN 92B"/>
    <property type="match status" value="1"/>
</dbReference>
<gene>
    <name evidence="4" type="ORF">MONBRDRAFT_26508</name>
</gene>
<feature type="compositionally biased region" description="Low complexity" evidence="2">
    <location>
        <begin position="539"/>
        <end position="554"/>
    </location>
</feature>
<dbReference type="CDD" id="cd00159">
    <property type="entry name" value="RhoGAP"/>
    <property type="match status" value="1"/>
</dbReference>
<feature type="compositionally biased region" description="Pro residues" evidence="2">
    <location>
        <begin position="617"/>
        <end position="626"/>
    </location>
</feature>
<keyword evidence="1" id="KW-0343">GTPase activation</keyword>
<dbReference type="GO" id="GO:0032956">
    <property type="term" value="P:regulation of actin cytoskeleton organization"/>
    <property type="evidence" value="ECO:0000318"/>
    <property type="project" value="GO_Central"/>
</dbReference>
<keyword evidence="5" id="KW-1185">Reference proteome</keyword>
<evidence type="ECO:0000313" key="4">
    <source>
        <dbReference type="EMBL" id="EDQ88391.1"/>
    </source>
</evidence>
<dbReference type="OMA" id="NHSQKGP"/>
<dbReference type="Proteomes" id="UP000001357">
    <property type="component" value="Unassembled WGS sequence"/>
</dbReference>
<dbReference type="PANTHER" id="PTHR14130">
    <property type="entry name" value="3BP-1 RELATED RHOGAP"/>
    <property type="match status" value="1"/>
</dbReference>
<dbReference type="FunCoup" id="A9V2K3">
    <property type="interactions" value="854"/>
</dbReference>
<dbReference type="STRING" id="81824.A9V2K3"/>
<dbReference type="GO" id="GO:0005096">
    <property type="term" value="F:GTPase activator activity"/>
    <property type="evidence" value="ECO:0000318"/>
    <property type="project" value="GO_Central"/>
</dbReference>
<evidence type="ECO:0000256" key="2">
    <source>
        <dbReference type="SAM" id="MobiDB-lite"/>
    </source>
</evidence>
<sequence>MAESSKMSFTQRAMESVRKRAAEVKGKLADRQRKGGLLPEEDERLEHEVFAVRDAYATALKRGQECHMTDDRKIPVYGYGTRMKKAAEALDQTSPFFDMYNKVAGVQEMLGLLTGDHHRKLHEQIYSTIDQTLREEYPKAAKSTQRFGKHPQQVRPALDSLRRQNKEVNRPKVDALESDLHDAERALASQRAKYVEALVEVSAHERDFAIPLVNMILQQLEFHRTAVSMIESMLPKLQELQQQVGSNKAFGQPLPETGVDPIVGALAAVVNRDGLQREGIFRLAGSTINIRKLRGHLNAGRIDLDSPAGYENDVFAIASMLKEYLRAMPDALLSSDLYDAWINTMRCSQAERLLIAEKLLQRLPPRNLTTLKFLCRFLAHVSQYSAINKMEAKNLGIVFGPNHHLELFGTAPGELDPTLTDPKLVPGAEAILIQLQKPKPPKPGRPGTMWTPASGQAGPMPEDAKGLGRNKLFGSLRTHSTPATGPKPPSALRKPALRPMSGGKGDSPAGDQDDDAPGGRSTWYAADVDMTPEERVQHSSSALAAAQALQTQADADIDENEDDDEDFYDSEDTDSNSPNDHGLTEQGESDVGRIPPGRPNRPPPATDSGPKAGRSAPKPPARPPPLTDSNGQGNDGATLDSNLTTGPRPPAPVSAKPTRPPPALKPKPKLSPDVD</sequence>
<dbReference type="InParanoid" id="A9V2K3"/>
<accession>A9V2K3</accession>
<dbReference type="InterPro" id="IPR027267">
    <property type="entry name" value="AH/BAR_dom_sf"/>
</dbReference>
<evidence type="ECO:0000259" key="3">
    <source>
        <dbReference type="PROSITE" id="PS50238"/>
    </source>
</evidence>
<dbReference type="GO" id="GO:0035020">
    <property type="term" value="P:regulation of Rac protein signal transduction"/>
    <property type="evidence" value="ECO:0000318"/>
    <property type="project" value="GO_Central"/>
</dbReference>
<dbReference type="EMBL" id="CH991555">
    <property type="protein sequence ID" value="EDQ88391.1"/>
    <property type="molecule type" value="Genomic_DNA"/>
</dbReference>
<dbReference type="GO" id="GO:0005886">
    <property type="term" value="C:plasma membrane"/>
    <property type="evidence" value="ECO:0000318"/>
    <property type="project" value="GO_Central"/>
</dbReference>
<feature type="compositionally biased region" description="Pro residues" evidence="2">
    <location>
        <begin position="647"/>
        <end position="665"/>
    </location>
</feature>
<evidence type="ECO:0000256" key="1">
    <source>
        <dbReference type="ARBA" id="ARBA00022468"/>
    </source>
</evidence>
<dbReference type="InterPro" id="IPR008936">
    <property type="entry name" value="Rho_GTPase_activation_prot"/>
</dbReference>
<proteinExistence type="predicted"/>
<feature type="compositionally biased region" description="Acidic residues" evidence="2">
    <location>
        <begin position="555"/>
        <end position="574"/>
    </location>
</feature>
<dbReference type="Pfam" id="PF00620">
    <property type="entry name" value="RhoGAP"/>
    <property type="match status" value="1"/>
</dbReference>
<dbReference type="InterPro" id="IPR047165">
    <property type="entry name" value="RHG17/44/SH3BP1-like"/>
</dbReference>
<organism evidence="4 5">
    <name type="scientific">Monosiga brevicollis</name>
    <name type="common">Choanoflagellate</name>
    <dbReference type="NCBI Taxonomy" id="81824"/>
    <lineage>
        <taxon>Eukaryota</taxon>
        <taxon>Choanoflagellata</taxon>
        <taxon>Craspedida</taxon>
        <taxon>Salpingoecidae</taxon>
        <taxon>Monosiga</taxon>
    </lineage>
</organism>
<protein>
    <recommendedName>
        <fullName evidence="3">Rho-GAP domain-containing protein</fullName>
    </recommendedName>
</protein>
<dbReference type="GO" id="GO:0051058">
    <property type="term" value="P:negative regulation of small GTPase mediated signal transduction"/>
    <property type="evidence" value="ECO:0000318"/>
    <property type="project" value="GO_Central"/>
</dbReference>
<dbReference type="SUPFAM" id="SSF48350">
    <property type="entry name" value="GTPase activation domain, GAP"/>
    <property type="match status" value="1"/>
</dbReference>
<dbReference type="eggNOG" id="KOG4270">
    <property type="taxonomic scope" value="Eukaryota"/>
</dbReference>
<reference evidence="4 5" key="1">
    <citation type="journal article" date="2008" name="Nature">
        <title>The genome of the choanoflagellate Monosiga brevicollis and the origin of metazoans.</title>
        <authorList>
            <consortium name="JGI Sequencing"/>
            <person name="King N."/>
            <person name="Westbrook M.J."/>
            <person name="Young S.L."/>
            <person name="Kuo A."/>
            <person name="Abedin M."/>
            <person name="Chapman J."/>
            <person name="Fairclough S."/>
            <person name="Hellsten U."/>
            <person name="Isogai Y."/>
            <person name="Letunic I."/>
            <person name="Marr M."/>
            <person name="Pincus D."/>
            <person name="Putnam N."/>
            <person name="Rokas A."/>
            <person name="Wright K.J."/>
            <person name="Zuzow R."/>
            <person name="Dirks W."/>
            <person name="Good M."/>
            <person name="Goodstein D."/>
            <person name="Lemons D."/>
            <person name="Li W."/>
            <person name="Lyons J.B."/>
            <person name="Morris A."/>
            <person name="Nichols S."/>
            <person name="Richter D.J."/>
            <person name="Salamov A."/>
            <person name="Bork P."/>
            <person name="Lim W.A."/>
            <person name="Manning G."/>
            <person name="Miller W.T."/>
            <person name="McGinnis W."/>
            <person name="Shapiro H."/>
            <person name="Tjian R."/>
            <person name="Grigoriev I.V."/>
            <person name="Rokhsar D."/>
        </authorList>
    </citation>
    <scope>NUCLEOTIDE SEQUENCE [LARGE SCALE GENOMIC DNA]</scope>
    <source>
        <strain evidence="5">MX1 / ATCC 50154</strain>
    </source>
</reference>
<dbReference type="AlphaFoldDB" id="A9V2K3"/>
<name>A9V2K3_MONBE</name>
<evidence type="ECO:0000313" key="5">
    <source>
        <dbReference type="Proteomes" id="UP000001357"/>
    </source>
</evidence>
<dbReference type="InterPro" id="IPR000198">
    <property type="entry name" value="RhoGAP_dom"/>
</dbReference>
<dbReference type="RefSeq" id="XP_001746984.1">
    <property type="nucleotide sequence ID" value="XM_001746932.1"/>
</dbReference>